<reference evidence="7 10" key="2">
    <citation type="submission" date="2021-03" db="EMBL/GenBank/DDBJ databases">
        <title>Antimicrobial resistance genes in bacteria isolated from Japanese honey, and their potential for conferring macrolide and lincosamide resistance in the American foulbrood pathogen Paenibacillus larvae.</title>
        <authorList>
            <person name="Okamoto M."/>
            <person name="Kumagai M."/>
            <person name="Kanamori H."/>
            <person name="Takamatsu D."/>
        </authorList>
    </citation>
    <scope>NUCLEOTIDE SEQUENCE [LARGE SCALE GENOMIC DNA]</scope>
    <source>
        <strain evidence="7 10">J15TS10</strain>
    </source>
</reference>
<comment type="caution">
    <text evidence="8">The sequence shown here is derived from an EMBL/GenBank/DDBJ whole genome shotgun (WGS) entry which is preliminary data.</text>
</comment>
<dbReference type="Proteomes" id="UP000447876">
    <property type="component" value="Unassembled WGS sequence"/>
</dbReference>
<evidence type="ECO:0000313" key="7">
    <source>
        <dbReference type="EMBL" id="GIP59007.1"/>
    </source>
</evidence>
<evidence type="ECO:0000256" key="4">
    <source>
        <dbReference type="ARBA" id="ARBA00023136"/>
    </source>
</evidence>
<dbReference type="AlphaFoldDB" id="A0A7X3CPV1"/>
<evidence type="ECO:0000259" key="6">
    <source>
        <dbReference type="Pfam" id="PF04893"/>
    </source>
</evidence>
<evidence type="ECO:0000256" key="1">
    <source>
        <dbReference type="ARBA" id="ARBA00004141"/>
    </source>
</evidence>
<sequence>MENGQLVVVNTNQKQTKLSHLLTILYAPTNTFRALGQSPKLRWLIFILLTAHIGITFFVSEGLLETSEMQGLLNQNDVQMPAAVLNLIKFLIVLFSSLWYFFMLFIVYLLQLAVVKFMKLPLGGKALGAIILLSQVPQIIGKILQFPFFNPDQLQNEEAQIAIGSLGLLVSQFTTDGTLIRLAANVNIFEIWSYALIGLGISVATACSIKKGFLASFVIWALVFVLNTAVIFLLPR</sequence>
<keyword evidence="10" id="KW-1185">Reference proteome</keyword>
<protein>
    <recommendedName>
        <fullName evidence="6">Yip1 domain-containing protein</fullName>
    </recommendedName>
</protein>
<evidence type="ECO:0000256" key="2">
    <source>
        <dbReference type="ARBA" id="ARBA00022692"/>
    </source>
</evidence>
<dbReference type="GO" id="GO:0016020">
    <property type="term" value="C:membrane"/>
    <property type="evidence" value="ECO:0007669"/>
    <property type="project" value="UniProtKB-SubCell"/>
</dbReference>
<feature type="transmembrane region" description="Helical" evidence="5">
    <location>
        <begin position="84"/>
        <end position="110"/>
    </location>
</feature>
<dbReference type="EMBL" id="WNZW01000015">
    <property type="protein sequence ID" value="MUG47710.1"/>
    <property type="molecule type" value="Genomic_DNA"/>
</dbReference>
<evidence type="ECO:0000256" key="5">
    <source>
        <dbReference type="SAM" id="Phobius"/>
    </source>
</evidence>
<name>A0A7X3CPV1_9BACL</name>
<accession>A0A7X3CPV1</accession>
<feature type="transmembrane region" description="Helical" evidence="5">
    <location>
        <begin position="43"/>
        <end position="64"/>
    </location>
</feature>
<keyword evidence="4 5" id="KW-0472">Membrane</keyword>
<evidence type="ECO:0000313" key="9">
    <source>
        <dbReference type="Proteomes" id="UP000447876"/>
    </source>
</evidence>
<organism evidence="8 9">
    <name type="scientific">Paenibacillus woosongensis</name>
    <dbReference type="NCBI Taxonomy" id="307580"/>
    <lineage>
        <taxon>Bacteria</taxon>
        <taxon>Bacillati</taxon>
        <taxon>Bacillota</taxon>
        <taxon>Bacilli</taxon>
        <taxon>Bacillales</taxon>
        <taxon>Paenibacillaceae</taxon>
        <taxon>Paenibacillus</taxon>
    </lineage>
</organism>
<dbReference type="Proteomes" id="UP000681290">
    <property type="component" value="Unassembled WGS sequence"/>
</dbReference>
<keyword evidence="2 5" id="KW-0812">Transmembrane</keyword>
<evidence type="ECO:0000313" key="8">
    <source>
        <dbReference type="EMBL" id="MUG47710.1"/>
    </source>
</evidence>
<proteinExistence type="predicted"/>
<feature type="transmembrane region" description="Helical" evidence="5">
    <location>
        <begin position="191"/>
        <end position="209"/>
    </location>
</feature>
<reference evidence="8 9" key="1">
    <citation type="submission" date="2019-11" db="EMBL/GenBank/DDBJ databases">
        <title>Draft genome sequences of five Paenibacillus species of dairy origin.</title>
        <authorList>
            <person name="Olajide A.M."/>
            <person name="Chen S."/>
            <person name="Lapointe G."/>
        </authorList>
    </citation>
    <scope>NUCLEOTIDE SEQUENCE [LARGE SCALE GENOMIC DNA]</scope>
    <source>
        <strain evidence="8 9">12CR55</strain>
    </source>
</reference>
<feature type="transmembrane region" description="Helical" evidence="5">
    <location>
        <begin position="214"/>
        <end position="234"/>
    </location>
</feature>
<dbReference type="Pfam" id="PF04893">
    <property type="entry name" value="Yip1"/>
    <property type="match status" value="1"/>
</dbReference>
<dbReference type="InterPro" id="IPR006977">
    <property type="entry name" value="Yip1_dom"/>
</dbReference>
<feature type="domain" description="Yip1" evidence="6">
    <location>
        <begin position="24"/>
        <end position="226"/>
    </location>
</feature>
<comment type="subcellular location">
    <subcellularLocation>
        <location evidence="1">Membrane</location>
        <topology evidence="1">Multi-pass membrane protein</topology>
    </subcellularLocation>
</comment>
<gene>
    <name evidence="8" type="ORF">GNP95_22430</name>
    <name evidence="7" type="ORF">J15TS10_28210</name>
</gene>
<evidence type="ECO:0000256" key="3">
    <source>
        <dbReference type="ARBA" id="ARBA00022989"/>
    </source>
</evidence>
<dbReference type="RefSeq" id="WP_155613082.1">
    <property type="nucleotide sequence ID" value="NZ_BOSM01000004.1"/>
</dbReference>
<keyword evidence="3 5" id="KW-1133">Transmembrane helix</keyword>
<evidence type="ECO:0000313" key="10">
    <source>
        <dbReference type="Proteomes" id="UP000681290"/>
    </source>
</evidence>
<dbReference type="EMBL" id="BOSM01000004">
    <property type="protein sequence ID" value="GIP59007.1"/>
    <property type="molecule type" value="Genomic_DNA"/>
</dbReference>